<gene>
    <name evidence="1" type="ORF">hbim_04248</name>
</gene>
<dbReference type="Gene3D" id="3.40.50.2000">
    <property type="entry name" value="Glycogen Phosphorylase B"/>
    <property type="match status" value="1"/>
</dbReference>
<evidence type="ECO:0000313" key="1">
    <source>
        <dbReference type="EMBL" id="BDY30305.1"/>
    </source>
</evidence>
<dbReference type="EMBL" id="AP027452">
    <property type="protein sequence ID" value="BDY30305.1"/>
    <property type="molecule type" value="Genomic_DNA"/>
</dbReference>
<dbReference type="SUPFAM" id="SSF53756">
    <property type="entry name" value="UDP-Glycosyltransferase/glycogen phosphorylase"/>
    <property type="match status" value="1"/>
</dbReference>
<accession>A0AAI8TXH6</accession>
<sequence>MESFVSGRHRYLVPVNAAKDADGRGICDRDWPRAQEIPLDELRDEDVDLVVLQRPEELELATRFLHRRPGIDVPAVYVEHNAPRPSAVDSVHPMADRRDIPIVHVTEFNDLMWDNGIAATKVITHGIADPGHLYTGDVASAATMINEPLRRWRTVGADLLTELSGHVPIDVWGIDTLELNRSGGYGAVRGKGDVRHARVLHQIARRRVYLHTARWTSLGLSLIEAMFLGMPIVAVGSTAAPLVVRADAGVVSADVKTLAYALQGFVTDLPAATVAGKAAREFALAHFGLDRFLKEWDRVIAEACR</sequence>
<evidence type="ECO:0008006" key="3">
    <source>
        <dbReference type="Google" id="ProtNLM"/>
    </source>
</evidence>
<organism evidence="1 2">
    <name type="scientific">Mycolicibacterium mageritense</name>
    <name type="common">Mycobacterium mageritense</name>
    <dbReference type="NCBI Taxonomy" id="53462"/>
    <lineage>
        <taxon>Bacteria</taxon>
        <taxon>Bacillati</taxon>
        <taxon>Actinomycetota</taxon>
        <taxon>Actinomycetes</taxon>
        <taxon>Mycobacteriales</taxon>
        <taxon>Mycobacteriaceae</taxon>
        <taxon>Mycolicibacterium</taxon>
    </lineage>
</organism>
<dbReference type="Proteomes" id="UP001241092">
    <property type="component" value="Chromosome"/>
</dbReference>
<evidence type="ECO:0000313" key="2">
    <source>
        <dbReference type="Proteomes" id="UP001241092"/>
    </source>
</evidence>
<dbReference type="AlphaFoldDB" id="A0AAI8TXH6"/>
<dbReference type="RefSeq" id="WP_374762428.1">
    <property type="nucleotide sequence ID" value="NZ_AP027452.1"/>
</dbReference>
<reference evidence="1" key="1">
    <citation type="submission" date="2023-03" db="EMBL/GenBank/DDBJ databases">
        <title>Draft genome sequence of a Mycolicibacterium mageritense strain H4_3_1 isolated from a hybrid biological-inorganic system reactor.</title>
        <authorList>
            <person name="Feng X."/>
            <person name="Kazama D."/>
            <person name="Sato K."/>
            <person name="Kobayashi H."/>
        </authorList>
    </citation>
    <scope>NUCLEOTIDE SEQUENCE</scope>
    <source>
        <strain evidence="1">H4_3_1</strain>
    </source>
</reference>
<protein>
    <recommendedName>
        <fullName evidence="3">Glycosyltransferase</fullName>
    </recommendedName>
</protein>
<name>A0AAI8TXH6_MYCME</name>
<proteinExistence type="predicted"/>